<name>A0ABN8GT42_9BACL</name>
<evidence type="ECO:0000256" key="3">
    <source>
        <dbReference type="ARBA" id="ARBA00034301"/>
    </source>
</evidence>
<dbReference type="InterPro" id="IPR036866">
    <property type="entry name" value="RibonucZ/Hydroxyglut_hydro"/>
</dbReference>
<dbReference type="PANTHER" id="PTHR43546">
    <property type="entry name" value="UPF0173 METAL-DEPENDENT HYDROLASE MJ1163-RELATED"/>
    <property type="match status" value="1"/>
</dbReference>
<evidence type="ECO:0000256" key="2">
    <source>
        <dbReference type="ARBA" id="ARBA00034221"/>
    </source>
</evidence>
<sequence>MMKIQLIRNAALWLEYGGVTFLIDPMLSEQGVNPPIVNTENDRRNPLVPLPGPVQQWLAPDALLVTHLHQDHWDAAAVSLLPHDLPLLCQEGNQEQIAEQGFSNITVVSDHEPLTFQGVTLTRIGGQHGTGSIGALMGKVSGFIFRAEGEPVLYLAGDTIWCEEVKQALDGHSPEIIIVNAGGARFVTGGHITMDDQDVVDICRYAPAAFVIAVHMDAINHCLVTRELLKARLERENLLERVALPRDGEWVNHNY</sequence>
<comment type="catalytic activity">
    <reaction evidence="2">
        <text>3',5'-cyclic CMP + H2O = CMP + H(+)</text>
        <dbReference type="Rhea" id="RHEA:72675"/>
        <dbReference type="ChEBI" id="CHEBI:15377"/>
        <dbReference type="ChEBI" id="CHEBI:15378"/>
        <dbReference type="ChEBI" id="CHEBI:58003"/>
        <dbReference type="ChEBI" id="CHEBI:60377"/>
    </reaction>
    <physiologicalReaction direction="left-to-right" evidence="2">
        <dbReference type="Rhea" id="RHEA:72676"/>
    </physiologicalReaction>
</comment>
<organism evidence="6 7">
    <name type="scientific">Paenibacillus auburnensis</name>
    <dbReference type="NCBI Taxonomy" id="2905649"/>
    <lineage>
        <taxon>Bacteria</taxon>
        <taxon>Bacillati</taxon>
        <taxon>Bacillota</taxon>
        <taxon>Bacilli</taxon>
        <taxon>Bacillales</taxon>
        <taxon>Paenibacillaceae</taxon>
        <taxon>Paenibacillus</taxon>
    </lineage>
</organism>
<proteinExistence type="predicted"/>
<dbReference type="InterPro" id="IPR050114">
    <property type="entry name" value="UPF0173_UPF0282_UlaG_hydrolase"/>
</dbReference>
<keyword evidence="1" id="KW-0378">Hydrolase</keyword>
<dbReference type="EMBL" id="CAKMMG010000008">
    <property type="protein sequence ID" value="CAH1217185.1"/>
    <property type="molecule type" value="Genomic_DNA"/>
</dbReference>
<reference evidence="6" key="1">
    <citation type="submission" date="2022-01" db="EMBL/GenBank/DDBJ databases">
        <authorList>
            <person name="Criscuolo A."/>
        </authorList>
    </citation>
    <scope>NUCLEOTIDE SEQUENCE</scope>
    <source>
        <strain evidence="6">CIP111892</strain>
    </source>
</reference>
<dbReference type="Gene3D" id="3.60.15.10">
    <property type="entry name" value="Ribonuclease Z/Hydroxyacylglutathione hydrolase-like"/>
    <property type="match status" value="1"/>
</dbReference>
<keyword evidence="7" id="KW-1185">Reference proteome</keyword>
<comment type="catalytic activity">
    <reaction evidence="4">
        <text>3',5'-cyclic UMP + H2O = UMP + H(+)</text>
        <dbReference type="Rhea" id="RHEA:70575"/>
        <dbReference type="ChEBI" id="CHEBI:15377"/>
        <dbReference type="ChEBI" id="CHEBI:15378"/>
        <dbReference type="ChEBI" id="CHEBI:57865"/>
        <dbReference type="ChEBI" id="CHEBI:184387"/>
    </reaction>
    <physiologicalReaction direction="left-to-right" evidence="4">
        <dbReference type="Rhea" id="RHEA:70576"/>
    </physiologicalReaction>
</comment>
<feature type="domain" description="Metallo-beta-lactamase" evidence="5">
    <location>
        <begin position="21"/>
        <end position="216"/>
    </location>
</feature>
<dbReference type="SUPFAM" id="SSF56281">
    <property type="entry name" value="Metallo-hydrolase/oxidoreductase"/>
    <property type="match status" value="1"/>
</dbReference>
<comment type="caution">
    <text evidence="6">The sequence shown here is derived from an EMBL/GenBank/DDBJ whole genome shotgun (WGS) entry which is preliminary data.</text>
</comment>
<evidence type="ECO:0000313" key="7">
    <source>
        <dbReference type="Proteomes" id="UP000838324"/>
    </source>
</evidence>
<accession>A0ABN8GT42</accession>
<protein>
    <recommendedName>
        <fullName evidence="5">Metallo-beta-lactamase domain-containing protein</fullName>
    </recommendedName>
</protein>
<dbReference type="PANTHER" id="PTHR43546:SF9">
    <property type="entry name" value="L-ASCORBATE-6-PHOSPHATE LACTONASE ULAG-RELATED"/>
    <property type="match status" value="1"/>
</dbReference>
<dbReference type="Pfam" id="PF12706">
    <property type="entry name" value="Lactamase_B_2"/>
    <property type="match status" value="1"/>
</dbReference>
<comment type="function">
    <text evidence="3">Counteracts the endogenous Pycsar antiviral defense system. Phosphodiesterase that enables metal-dependent hydrolysis of host cyclic nucleotide Pycsar defense signals such as cCMP and cUMP.</text>
</comment>
<gene>
    <name evidence="6" type="ORF">PAECIP111892_04358</name>
</gene>
<evidence type="ECO:0000256" key="1">
    <source>
        <dbReference type="ARBA" id="ARBA00022801"/>
    </source>
</evidence>
<dbReference type="Proteomes" id="UP000838324">
    <property type="component" value="Unassembled WGS sequence"/>
</dbReference>
<dbReference type="InterPro" id="IPR001279">
    <property type="entry name" value="Metallo-B-lactamas"/>
</dbReference>
<evidence type="ECO:0000313" key="6">
    <source>
        <dbReference type="EMBL" id="CAH1217185.1"/>
    </source>
</evidence>
<evidence type="ECO:0000256" key="4">
    <source>
        <dbReference type="ARBA" id="ARBA00048505"/>
    </source>
</evidence>
<evidence type="ECO:0000259" key="5">
    <source>
        <dbReference type="Pfam" id="PF12706"/>
    </source>
</evidence>